<keyword evidence="2" id="KW-1133">Transmembrane helix</keyword>
<gene>
    <name evidence="3" type="ORF">E4634_03165</name>
</gene>
<evidence type="ECO:0000256" key="1">
    <source>
        <dbReference type="SAM" id="MobiDB-lite"/>
    </source>
</evidence>
<evidence type="ECO:0000256" key="2">
    <source>
        <dbReference type="SAM" id="Phobius"/>
    </source>
</evidence>
<evidence type="ECO:0000313" key="4">
    <source>
        <dbReference type="Proteomes" id="UP000298050"/>
    </source>
</evidence>
<organism evidence="3 4">
    <name type="scientific">Mangrovimicrobium sediminis</name>
    <dbReference type="NCBI Taxonomy" id="2562682"/>
    <lineage>
        <taxon>Bacteria</taxon>
        <taxon>Pseudomonadati</taxon>
        <taxon>Pseudomonadota</taxon>
        <taxon>Gammaproteobacteria</taxon>
        <taxon>Cellvibrionales</taxon>
        <taxon>Halieaceae</taxon>
        <taxon>Mangrovimicrobium</taxon>
    </lineage>
</organism>
<comment type="caution">
    <text evidence="3">The sequence shown here is derived from an EMBL/GenBank/DDBJ whole genome shotgun (WGS) entry which is preliminary data.</text>
</comment>
<feature type="transmembrane region" description="Helical" evidence="2">
    <location>
        <begin position="37"/>
        <end position="59"/>
    </location>
</feature>
<evidence type="ECO:0000313" key="3">
    <source>
        <dbReference type="EMBL" id="TGD75459.1"/>
    </source>
</evidence>
<dbReference type="EMBL" id="SRLE01000003">
    <property type="protein sequence ID" value="TGD75459.1"/>
    <property type="molecule type" value="Genomic_DNA"/>
</dbReference>
<feature type="region of interest" description="Disordered" evidence="1">
    <location>
        <begin position="1"/>
        <end position="29"/>
    </location>
</feature>
<feature type="compositionally biased region" description="Polar residues" evidence="1">
    <location>
        <begin position="12"/>
        <end position="28"/>
    </location>
</feature>
<keyword evidence="2" id="KW-0472">Membrane</keyword>
<dbReference type="AlphaFoldDB" id="A0A4Z0M7I0"/>
<dbReference type="Proteomes" id="UP000298050">
    <property type="component" value="Unassembled WGS sequence"/>
</dbReference>
<proteinExistence type="predicted"/>
<keyword evidence="2" id="KW-0812">Transmembrane</keyword>
<sequence length="62" mass="6353">MTGHATVADPVPTQSANAPQHRSRSSPNGAWPQIFDILPLALVISAVVTACGSCVLLLATSI</sequence>
<reference evidence="3 4" key="1">
    <citation type="submission" date="2019-04" db="EMBL/GenBank/DDBJ databases">
        <title>Taxonomy of novel Haliea sp. from mangrove soil of West Coast of India.</title>
        <authorList>
            <person name="Verma A."/>
            <person name="Kumar P."/>
            <person name="Krishnamurthi S."/>
        </authorList>
    </citation>
    <scope>NUCLEOTIDE SEQUENCE [LARGE SCALE GENOMIC DNA]</scope>
    <source>
        <strain evidence="3 4">SAOS-164</strain>
    </source>
</reference>
<protein>
    <submittedName>
        <fullName evidence="3">Uncharacterized protein</fullName>
    </submittedName>
</protein>
<accession>A0A4Z0M7I0</accession>
<name>A0A4Z0M7I0_9GAMM</name>
<keyword evidence="4" id="KW-1185">Reference proteome</keyword>